<dbReference type="Proteomes" id="UP000281028">
    <property type="component" value="Unassembled WGS sequence"/>
</dbReference>
<feature type="compositionally biased region" description="Basic and acidic residues" evidence="1">
    <location>
        <begin position="36"/>
        <end position="45"/>
    </location>
</feature>
<evidence type="ECO:0000313" key="2">
    <source>
        <dbReference type="EMBL" id="NSL88165.1"/>
    </source>
</evidence>
<organism evidence="2 3">
    <name type="scientific">Chitinophaga solisilvae</name>
    <dbReference type="NCBI Taxonomy" id="1233460"/>
    <lineage>
        <taxon>Bacteria</taxon>
        <taxon>Pseudomonadati</taxon>
        <taxon>Bacteroidota</taxon>
        <taxon>Chitinophagia</taxon>
        <taxon>Chitinophagales</taxon>
        <taxon>Chitinophagaceae</taxon>
        <taxon>Chitinophaga</taxon>
    </lineage>
</organism>
<dbReference type="PROSITE" id="PS51257">
    <property type="entry name" value="PROKAR_LIPOPROTEIN"/>
    <property type="match status" value="1"/>
</dbReference>
<name>A0A3S1JD77_9BACT</name>
<keyword evidence="3" id="KW-1185">Reference proteome</keyword>
<reference evidence="2" key="1">
    <citation type="submission" date="2020-05" db="EMBL/GenBank/DDBJ databases">
        <title>Chitinophaga laudate sp. nov., isolated from a tropical peat swamp.</title>
        <authorList>
            <person name="Goh C.B.S."/>
            <person name="Lee M.S."/>
            <person name="Parimannan S."/>
            <person name="Pasbakhsh P."/>
            <person name="Yule C.M."/>
            <person name="Rajandas H."/>
            <person name="Loke S."/>
            <person name="Croft L."/>
            <person name="Tan J.B.L."/>
        </authorList>
    </citation>
    <scope>NUCLEOTIDE SEQUENCE</scope>
    <source>
        <strain evidence="2">Mgbs1</strain>
    </source>
</reference>
<evidence type="ECO:0000256" key="1">
    <source>
        <dbReference type="SAM" id="MobiDB-lite"/>
    </source>
</evidence>
<dbReference type="EMBL" id="RIAR02000001">
    <property type="protein sequence ID" value="NSL88165.1"/>
    <property type="molecule type" value="Genomic_DNA"/>
</dbReference>
<dbReference type="AlphaFoldDB" id="A0A3S1JD77"/>
<comment type="caution">
    <text evidence="2">The sequence shown here is derived from an EMBL/GenBank/DDBJ whole genome shotgun (WGS) entry which is preliminary data.</text>
</comment>
<protein>
    <submittedName>
        <fullName evidence="2">Uncharacterized protein</fullName>
    </submittedName>
</protein>
<sequence length="277" mass="31051">MRKIFYLALAVTLVACDQKGRKSRFGNEDGTATADAPKKNTDHKTGKTTAGAPVIGERVAANTQVRVAPDGDIAATLLDYIPVHAAPQKKGWYPVSIDIDITPEEYTKPVFRKGRKLKVNGLAAGVLERDMRLPVATNGEKMWATLNGYTEKKNIRNGTIIETALVNFLKQHKGRSLADIQPFIRNFQLEEEKSLKPYTLFFNYESGIDDPSPMYRVALVCQGDELIGVVHSRPMQIEGSTPKKMQRDFTVHFMKDIDKSLREDFCKKFNQFILAAD</sequence>
<accession>A0A3S1JD77</accession>
<dbReference type="OrthoDB" id="1437031at2"/>
<evidence type="ECO:0000313" key="3">
    <source>
        <dbReference type="Proteomes" id="UP000281028"/>
    </source>
</evidence>
<gene>
    <name evidence="2" type="ORF">ECE50_015070</name>
</gene>
<proteinExistence type="predicted"/>
<feature type="region of interest" description="Disordered" evidence="1">
    <location>
        <begin position="22"/>
        <end position="50"/>
    </location>
</feature>